<comment type="caution">
    <text evidence="1">The sequence shown here is derived from an EMBL/GenBank/DDBJ whole genome shotgun (WGS) entry which is preliminary data.</text>
</comment>
<gene>
    <name evidence="1" type="ORF">F444_02985</name>
</gene>
<proteinExistence type="predicted"/>
<dbReference type="AlphaFoldDB" id="A0A081AVM0"/>
<name>A0A081AVM0_PHYNI</name>
<organism evidence="1 2">
    <name type="scientific">Phytophthora nicotianae P1976</name>
    <dbReference type="NCBI Taxonomy" id="1317066"/>
    <lineage>
        <taxon>Eukaryota</taxon>
        <taxon>Sar</taxon>
        <taxon>Stramenopiles</taxon>
        <taxon>Oomycota</taxon>
        <taxon>Peronosporomycetes</taxon>
        <taxon>Peronosporales</taxon>
        <taxon>Peronosporaceae</taxon>
        <taxon>Phytophthora</taxon>
    </lineage>
</organism>
<accession>A0A081AVM0</accession>
<evidence type="ECO:0000313" key="2">
    <source>
        <dbReference type="Proteomes" id="UP000028582"/>
    </source>
</evidence>
<evidence type="ECO:0000313" key="1">
    <source>
        <dbReference type="EMBL" id="ETO82931.1"/>
    </source>
</evidence>
<protein>
    <submittedName>
        <fullName evidence="1">Uncharacterized protein</fullName>
    </submittedName>
</protein>
<sequence length="60" mass="6114">MAAQREATDLRDPCTEVAAVVTTARVTGACTTSALVRVSPSWVVARSVDTLAAVVEAAAP</sequence>
<reference evidence="1 2" key="1">
    <citation type="submission" date="2013-11" db="EMBL/GenBank/DDBJ databases">
        <title>The Genome Sequence of Phytophthora parasitica P1976.</title>
        <authorList>
            <consortium name="The Broad Institute Genomics Platform"/>
            <person name="Russ C."/>
            <person name="Tyler B."/>
            <person name="Panabieres F."/>
            <person name="Shan W."/>
            <person name="Tripathy S."/>
            <person name="Grunwald N."/>
            <person name="Machado M."/>
            <person name="Johnson C.S."/>
            <person name="Walker B."/>
            <person name="Young S."/>
            <person name="Zeng Q."/>
            <person name="Gargeya S."/>
            <person name="Fitzgerald M."/>
            <person name="Haas B."/>
            <person name="Abouelleil A."/>
            <person name="Allen A.W."/>
            <person name="Alvarado L."/>
            <person name="Arachchi H.M."/>
            <person name="Berlin A.M."/>
            <person name="Chapman S.B."/>
            <person name="Gainer-Dewar J."/>
            <person name="Goldberg J."/>
            <person name="Griggs A."/>
            <person name="Gujja S."/>
            <person name="Hansen M."/>
            <person name="Howarth C."/>
            <person name="Imamovic A."/>
            <person name="Ireland A."/>
            <person name="Larimer J."/>
            <person name="McCowan C."/>
            <person name="Murphy C."/>
            <person name="Pearson M."/>
            <person name="Poon T.W."/>
            <person name="Priest M."/>
            <person name="Roberts A."/>
            <person name="Saif S."/>
            <person name="Shea T."/>
            <person name="Sisk P."/>
            <person name="Sykes S."/>
            <person name="Wortman J."/>
            <person name="Nusbaum C."/>
            <person name="Birren B."/>
        </authorList>
    </citation>
    <scope>NUCLEOTIDE SEQUENCE [LARGE SCALE GENOMIC DNA]</scope>
    <source>
        <strain evidence="1 2">P1976</strain>
    </source>
</reference>
<dbReference type="EMBL" id="ANJA01000605">
    <property type="protein sequence ID" value="ETO82931.1"/>
    <property type="molecule type" value="Genomic_DNA"/>
</dbReference>
<dbReference type="Proteomes" id="UP000028582">
    <property type="component" value="Unassembled WGS sequence"/>
</dbReference>